<evidence type="ECO:0000256" key="1">
    <source>
        <dbReference type="SAM" id="MobiDB-lite"/>
    </source>
</evidence>
<dbReference type="EMBL" id="CP062983">
    <property type="protein sequence ID" value="QPC83617.1"/>
    <property type="molecule type" value="Genomic_DNA"/>
</dbReference>
<reference evidence="2 3" key="1">
    <citation type="submission" date="2020-02" db="EMBL/GenBank/DDBJ databases">
        <authorList>
            <person name="Zheng R.K."/>
            <person name="Sun C.M."/>
        </authorList>
    </citation>
    <scope>NUCLEOTIDE SEQUENCE [LARGE SCALE GENOMIC DNA]</scope>
    <source>
        <strain evidence="3">rifampicinis</strain>
    </source>
</reference>
<accession>A0A7S8EAY0</accession>
<dbReference type="AlphaFoldDB" id="A0A7S8EAY0"/>
<dbReference type="Proteomes" id="UP000594468">
    <property type="component" value="Chromosome"/>
</dbReference>
<evidence type="ECO:0000313" key="2">
    <source>
        <dbReference type="EMBL" id="QPC83617.1"/>
    </source>
</evidence>
<dbReference type="RefSeq" id="WP_195171683.1">
    <property type="nucleotide sequence ID" value="NZ_CP062983.1"/>
</dbReference>
<dbReference type="KEGG" id="pmet:G4Y79_04335"/>
<keyword evidence="3" id="KW-1185">Reference proteome</keyword>
<organism evidence="2 3">
    <name type="scientific">Phototrophicus methaneseepsis</name>
    <dbReference type="NCBI Taxonomy" id="2710758"/>
    <lineage>
        <taxon>Bacteria</taxon>
        <taxon>Bacillati</taxon>
        <taxon>Chloroflexota</taxon>
        <taxon>Candidatus Thermofontia</taxon>
        <taxon>Phototrophicales</taxon>
        <taxon>Phototrophicaceae</taxon>
        <taxon>Phototrophicus</taxon>
    </lineage>
</organism>
<evidence type="ECO:0000313" key="3">
    <source>
        <dbReference type="Proteomes" id="UP000594468"/>
    </source>
</evidence>
<sequence>MDELQHTGELQHDEPRYMDEDGAIYSAEIVPPEEDRYGARYHVDLVRTSTDEADMLHEQRLMVGQYGSWMEAEEQLYLVEDALAEAGLDGLGEDLERLKQQSLQRADIDLTEGASDTDSAREGTDRSLDVPHYSVDAISANGDSFLNVVKSWGEDNYEQLTIPQPDWDMAQEAASLASDLISKDQLEAAMHLVEDQGIAAGVMDPEREDPRLFQQGPPDPFATLREEEIDDDLARYGVTWRESQAWESEWQPDVLGPLARSTEPVPYWRLEALPVHDLEGEPLGHALHIVVYDGVQHDPETVGSPPIVDDEPFRMLEMAHFETTEAADKFGKEFNGYLMPGLLEGPELAEEVARLEGHPVEWKTLDGQELDDYCDLKLTLTRDPADWQPYNPNAERDARIEAEGLYTDPIHQFTTFEEEDDDPKVEPATPDFDL</sequence>
<feature type="region of interest" description="Disordered" evidence="1">
    <location>
        <begin position="413"/>
        <end position="434"/>
    </location>
</feature>
<gene>
    <name evidence="2" type="ORF">G4Y79_04335</name>
</gene>
<name>A0A7S8EAY0_9CHLR</name>
<proteinExistence type="predicted"/>
<protein>
    <submittedName>
        <fullName evidence="2">Uncharacterized protein</fullName>
    </submittedName>
</protein>